<keyword evidence="1" id="KW-0812">Transmembrane</keyword>
<comment type="caution">
    <text evidence="2">The sequence shown here is derived from an EMBL/GenBank/DDBJ whole genome shotgun (WGS) entry which is preliminary data.</text>
</comment>
<keyword evidence="1" id="KW-0472">Membrane</keyword>
<dbReference type="EMBL" id="PCSH01000158">
    <property type="protein sequence ID" value="PIP39688.1"/>
    <property type="molecule type" value="Genomic_DNA"/>
</dbReference>
<name>A0A2H0A5G0_9BACT</name>
<organism evidence="2 3">
    <name type="scientific">Candidatus Desantisbacteria bacterium CG23_combo_of_CG06-09_8_20_14_all_40_23</name>
    <dbReference type="NCBI Taxonomy" id="1974550"/>
    <lineage>
        <taxon>Bacteria</taxon>
        <taxon>Candidatus Desantisiibacteriota</taxon>
    </lineage>
</organism>
<evidence type="ECO:0008006" key="4">
    <source>
        <dbReference type="Google" id="ProtNLM"/>
    </source>
</evidence>
<gene>
    <name evidence="2" type="ORF">COX18_09315</name>
</gene>
<evidence type="ECO:0000256" key="1">
    <source>
        <dbReference type="SAM" id="Phobius"/>
    </source>
</evidence>
<proteinExistence type="predicted"/>
<dbReference type="Proteomes" id="UP000231067">
    <property type="component" value="Unassembled WGS sequence"/>
</dbReference>
<evidence type="ECO:0000313" key="3">
    <source>
        <dbReference type="Proteomes" id="UP000231067"/>
    </source>
</evidence>
<protein>
    <recommendedName>
        <fullName evidence="4">Alkaline shock response membrane anchor protein AmaP</fullName>
    </recommendedName>
</protein>
<dbReference type="AlphaFoldDB" id="A0A2H0A5G0"/>
<accession>A0A2H0A5G0</accession>
<keyword evidence="1" id="KW-1133">Transmembrane helix</keyword>
<sequence length="209" mass="22892">MGLCSFNSSTIQLINLSTKLKKGGMIMAFINRFGLVLGVLLLFTMGSIGIGIGFGLIDTNLVLTYINDPHHKMVISQIGILLWIIGLLIVYTTCVLGQEEKGVAFQNANGEVKVTRKAVEDFIVRVCSQETNIRRTKPKVIIKKKYIQANLVVAITSDIPVAQAISNLQIKVKESLEAGIGMVSVKSVRIMVEEIFYTGGRLRGAEYTS</sequence>
<feature type="transmembrane region" description="Helical" evidence="1">
    <location>
        <begin position="74"/>
        <end position="96"/>
    </location>
</feature>
<evidence type="ECO:0000313" key="2">
    <source>
        <dbReference type="EMBL" id="PIP39688.1"/>
    </source>
</evidence>
<reference evidence="2 3" key="1">
    <citation type="submission" date="2017-09" db="EMBL/GenBank/DDBJ databases">
        <title>Depth-based differentiation of microbial function through sediment-hosted aquifers and enrichment of novel symbionts in the deep terrestrial subsurface.</title>
        <authorList>
            <person name="Probst A.J."/>
            <person name="Ladd B."/>
            <person name="Jarett J.K."/>
            <person name="Geller-Mcgrath D.E."/>
            <person name="Sieber C.M."/>
            <person name="Emerson J.B."/>
            <person name="Anantharaman K."/>
            <person name="Thomas B.C."/>
            <person name="Malmstrom R."/>
            <person name="Stieglmeier M."/>
            <person name="Klingl A."/>
            <person name="Woyke T."/>
            <person name="Ryan C.M."/>
            <person name="Banfield J.F."/>
        </authorList>
    </citation>
    <scope>NUCLEOTIDE SEQUENCE [LARGE SCALE GENOMIC DNA]</scope>
    <source>
        <strain evidence="2">CG23_combo_of_CG06-09_8_20_14_all_40_23</strain>
    </source>
</reference>
<feature type="transmembrane region" description="Helical" evidence="1">
    <location>
        <begin position="29"/>
        <end position="54"/>
    </location>
</feature>
<dbReference type="NCBIfam" id="NF033218">
    <property type="entry name" value="anchor_AmaP"/>
    <property type="match status" value="1"/>
</dbReference>